<sequence>MCLTTYYNHPVCGCQWLAIVKPCAPGRGFLNCPHLRILLAKKAPEGFLAKFSRLKAPFADAVTAQIDVLCPVHTLGGQYDRNLVRRIYKVRNGVRWGLGPQPKDVGIECGCSVM</sequence>
<gene>
    <name evidence="1" type="ORF">SEPCBS57363_005485</name>
</gene>
<keyword evidence="2" id="KW-1185">Reference proteome</keyword>
<evidence type="ECO:0000313" key="2">
    <source>
        <dbReference type="Proteomes" id="UP001642501"/>
    </source>
</evidence>
<name>A0ABP0DXT6_9PEZI</name>
<organism evidence="1 2">
    <name type="scientific">Sporothrix epigloea</name>
    <dbReference type="NCBI Taxonomy" id="1892477"/>
    <lineage>
        <taxon>Eukaryota</taxon>
        <taxon>Fungi</taxon>
        <taxon>Dikarya</taxon>
        <taxon>Ascomycota</taxon>
        <taxon>Pezizomycotina</taxon>
        <taxon>Sordariomycetes</taxon>
        <taxon>Sordariomycetidae</taxon>
        <taxon>Ophiostomatales</taxon>
        <taxon>Ophiostomataceae</taxon>
        <taxon>Sporothrix</taxon>
    </lineage>
</organism>
<reference evidence="1 2" key="1">
    <citation type="submission" date="2024-01" db="EMBL/GenBank/DDBJ databases">
        <authorList>
            <person name="Allen C."/>
            <person name="Tagirdzhanova G."/>
        </authorList>
    </citation>
    <scope>NUCLEOTIDE SEQUENCE [LARGE SCALE GENOMIC DNA]</scope>
    <source>
        <strain evidence="1 2">CBS 573.63</strain>
    </source>
</reference>
<dbReference type="Proteomes" id="UP001642501">
    <property type="component" value="Unassembled WGS sequence"/>
</dbReference>
<dbReference type="EMBL" id="CAWUOM010000124">
    <property type="protein sequence ID" value="CAK7273108.1"/>
    <property type="molecule type" value="Genomic_DNA"/>
</dbReference>
<evidence type="ECO:0008006" key="3">
    <source>
        <dbReference type="Google" id="ProtNLM"/>
    </source>
</evidence>
<proteinExistence type="predicted"/>
<protein>
    <recommendedName>
        <fullName evidence="3">SWIM-type domain-containing protein</fullName>
    </recommendedName>
</protein>
<evidence type="ECO:0000313" key="1">
    <source>
        <dbReference type="EMBL" id="CAK7273108.1"/>
    </source>
</evidence>
<comment type="caution">
    <text evidence="1">The sequence shown here is derived from an EMBL/GenBank/DDBJ whole genome shotgun (WGS) entry which is preliminary data.</text>
</comment>
<accession>A0ABP0DXT6</accession>